<dbReference type="Gene3D" id="1.10.890.40">
    <property type="match status" value="1"/>
</dbReference>
<accession>A0A7Z2NXB7</accession>
<reference evidence="2 3" key="1">
    <citation type="submission" date="2020-01" db="EMBL/GenBank/DDBJ databases">
        <title>Sphingomonas sp. C33 whole genome sequece.</title>
        <authorList>
            <person name="Park C."/>
        </authorList>
    </citation>
    <scope>NUCLEOTIDE SEQUENCE [LARGE SCALE GENOMIC DNA]</scope>
    <source>
        <strain evidence="2 3">C33</strain>
    </source>
</reference>
<evidence type="ECO:0000259" key="1">
    <source>
        <dbReference type="Pfam" id="PF18602"/>
    </source>
</evidence>
<dbReference type="EMBL" id="CP047895">
    <property type="protein sequence ID" value="QHL91247.1"/>
    <property type="molecule type" value="Genomic_DNA"/>
</dbReference>
<dbReference type="AlphaFoldDB" id="A0A7Z2NXB7"/>
<dbReference type="KEGG" id="schy:GVO57_11040"/>
<gene>
    <name evidence="2" type="ORF">GVO57_11040</name>
</gene>
<dbReference type="RefSeq" id="WP_160593177.1">
    <property type="nucleotide sequence ID" value="NZ_CP047895.1"/>
</dbReference>
<sequence length="120" mass="13006">MGYASALGYAATLAASAVIQEELPSTPVRDASELYENCTAKELDRGMQCYAFIGGVIDGYYLGSGLAEAPLVFCMPDQTTMRESRKVVVDFMKRRPDALNRQAAVVVLTALKEGYPCAKK</sequence>
<organism evidence="2 3">
    <name type="scientific">Sphingomonas changnyeongensis</name>
    <dbReference type="NCBI Taxonomy" id="2698679"/>
    <lineage>
        <taxon>Bacteria</taxon>
        <taxon>Pseudomonadati</taxon>
        <taxon>Pseudomonadota</taxon>
        <taxon>Alphaproteobacteria</taxon>
        <taxon>Sphingomonadales</taxon>
        <taxon>Sphingomonadaceae</taxon>
        <taxon>Sphingomonas</taxon>
    </lineage>
</organism>
<dbReference type="Proteomes" id="UP000464468">
    <property type="component" value="Chromosome"/>
</dbReference>
<feature type="domain" description="Rap1a immunity protein" evidence="1">
    <location>
        <begin position="31"/>
        <end position="117"/>
    </location>
</feature>
<proteinExistence type="predicted"/>
<dbReference type="Pfam" id="PF18602">
    <property type="entry name" value="Rap1a"/>
    <property type="match status" value="1"/>
</dbReference>
<name>A0A7Z2NXB7_9SPHN</name>
<dbReference type="InterPro" id="IPR041238">
    <property type="entry name" value="Rap1a"/>
</dbReference>
<protein>
    <recommendedName>
        <fullName evidence="1">Rap1a immunity protein domain-containing protein</fullName>
    </recommendedName>
</protein>
<evidence type="ECO:0000313" key="2">
    <source>
        <dbReference type="EMBL" id="QHL91247.1"/>
    </source>
</evidence>
<keyword evidence="3" id="KW-1185">Reference proteome</keyword>
<evidence type="ECO:0000313" key="3">
    <source>
        <dbReference type="Proteomes" id="UP000464468"/>
    </source>
</evidence>